<dbReference type="GO" id="GO:0004721">
    <property type="term" value="F:phosphoprotein phosphatase activity"/>
    <property type="evidence" value="ECO:0007669"/>
    <property type="project" value="InterPro"/>
</dbReference>
<dbReference type="OrthoDB" id="1188001at2"/>
<dbReference type="InterPro" id="IPR029021">
    <property type="entry name" value="Prot-tyrosine_phosphatase-like"/>
</dbReference>
<dbReference type="PROSITE" id="PS50056">
    <property type="entry name" value="TYR_PHOSPHATASE_2"/>
    <property type="match status" value="1"/>
</dbReference>
<dbReference type="EMBL" id="ALXG01000034">
    <property type="protein sequence ID" value="ETO40245.1"/>
    <property type="molecule type" value="Genomic_DNA"/>
</dbReference>
<comment type="similarity">
    <text evidence="1">Belongs to the protein-tyrosine phosphatase family.</text>
</comment>
<protein>
    <submittedName>
        <fullName evidence="3">Protein-tyrosine phosphatase (Putative)</fullName>
    </submittedName>
</protein>
<reference evidence="3 4" key="1">
    <citation type="submission" date="2012-08" db="EMBL/GenBank/DDBJ databases">
        <title>Genome sequencing of Lactobacillus florum 8D.</title>
        <authorList>
            <person name="Kim E.B."/>
            <person name="Marco M.L."/>
        </authorList>
    </citation>
    <scope>NUCLEOTIDE SEQUENCE [LARGE SCALE GENOMIC DNA]</scope>
    <source>
        <strain evidence="3 4">8D</strain>
    </source>
</reference>
<evidence type="ECO:0000259" key="2">
    <source>
        <dbReference type="PROSITE" id="PS50056"/>
    </source>
</evidence>
<dbReference type="Pfam" id="PF13350">
    <property type="entry name" value="Y_phosphatase3"/>
    <property type="match status" value="1"/>
</dbReference>
<dbReference type="PATRIC" id="fig|1221538.3.peg.847"/>
<dbReference type="AlphaFoldDB" id="W9EGV4"/>
<dbReference type="RefSeq" id="WP_035422136.1">
    <property type="nucleotide sequence ID" value="NZ_ALXG01000034.1"/>
</dbReference>
<dbReference type="PANTHER" id="PTHR31126">
    <property type="entry name" value="TYROSINE-PROTEIN PHOSPHATASE"/>
    <property type="match status" value="1"/>
</dbReference>
<sequence>MENKRVLPLDSVDNPRELGGYETRNGHRVKWQKLIRTGSLGRLTATDLNYLEAYGVRADVDLRSKPEVNAAGDQLANSNIVYHFTPVFNEDRTDNSQDPRDFRKLLENDPHYGHDHMVNTYVQMISKKEPRQAFYHLFQTLLNNDQAEDAILFHCTAGKDRTGMAAVFILAALGVDEETIKHDYLLTNEVVRDIIEQKVADVKQAGFSDQAAENLRALYCVDIDYLNAALAEIKQRYGSMDNFLHQGIGLSTTDLTKLRQLYLE</sequence>
<proteinExistence type="inferred from homology"/>
<dbReference type="InterPro" id="IPR016130">
    <property type="entry name" value="Tyr_Pase_AS"/>
</dbReference>
<name>W9EGV4_9LACO</name>
<dbReference type="Gene3D" id="3.90.190.10">
    <property type="entry name" value="Protein tyrosine phosphatase superfamily"/>
    <property type="match status" value="1"/>
</dbReference>
<dbReference type="InterPro" id="IPR026893">
    <property type="entry name" value="Tyr/Ser_Pase_IphP-type"/>
</dbReference>
<evidence type="ECO:0000313" key="4">
    <source>
        <dbReference type="Proteomes" id="UP000019474"/>
    </source>
</evidence>
<evidence type="ECO:0000256" key="1">
    <source>
        <dbReference type="ARBA" id="ARBA00009580"/>
    </source>
</evidence>
<feature type="domain" description="Tyrosine specific protein phosphatases" evidence="2">
    <location>
        <begin position="132"/>
        <end position="176"/>
    </location>
</feature>
<accession>W9EGV4</accession>
<dbReference type="Proteomes" id="UP000019474">
    <property type="component" value="Unassembled WGS sequence"/>
</dbReference>
<gene>
    <name evidence="3" type="ORF">B808_840</name>
</gene>
<evidence type="ECO:0000313" key="3">
    <source>
        <dbReference type="EMBL" id="ETO40245.1"/>
    </source>
</evidence>
<dbReference type="InterPro" id="IPR000387">
    <property type="entry name" value="Tyr_Pase_dom"/>
</dbReference>
<comment type="caution">
    <text evidence="3">The sequence shown here is derived from an EMBL/GenBank/DDBJ whole genome shotgun (WGS) entry which is preliminary data.</text>
</comment>
<dbReference type="PROSITE" id="PS00383">
    <property type="entry name" value="TYR_PHOSPHATASE_1"/>
    <property type="match status" value="1"/>
</dbReference>
<keyword evidence="4" id="KW-1185">Reference proteome</keyword>
<organism evidence="3 4">
    <name type="scientific">Fructilactobacillus florum 8D</name>
    <dbReference type="NCBI Taxonomy" id="1221538"/>
    <lineage>
        <taxon>Bacteria</taxon>
        <taxon>Bacillati</taxon>
        <taxon>Bacillota</taxon>
        <taxon>Bacilli</taxon>
        <taxon>Lactobacillales</taxon>
        <taxon>Lactobacillaceae</taxon>
        <taxon>Fructilactobacillus</taxon>
    </lineage>
</organism>
<dbReference type="PANTHER" id="PTHR31126:SF1">
    <property type="entry name" value="TYROSINE SPECIFIC PROTEIN PHOSPHATASES DOMAIN-CONTAINING PROTEIN"/>
    <property type="match status" value="1"/>
</dbReference>
<dbReference type="SUPFAM" id="SSF52799">
    <property type="entry name" value="(Phosphotyrosine protein) phosphatases II"/>
    <property type="match status" value="1"/>
</dbReference>